<evidence type="ECO:0000313" key="1">
    <source>
        <dbReference type="EMBL" id="RFU78076.1"/>
    </source>
</evidence>
<reference evidence="1 2" key="1">
    <citation type="journal article" date="2018" name="PLoS Pathog.">
        <title>Evolution of structural diversity of trichothecenes, a family of toxins produced by plant pathogenic and entomopathogenic fungi.</title>
        <authorList>
            <person name="Proctor R.H."/>
            <person name="McCormick S.P."/>
            <person name="Kim H.S."/>
            <person name="Cardoza R.E."/>
            <person name="Stanley A.M."/>
            <person name="Lindo L."/>
            <person name="Kelly A."/>
            <person name="Brown D.W."/>
            <person name="Lee T."/>
            <person name="Vaughan M.M."/>
            <person name="Alexander N.J."/>
            <person name="Busman M."/>
            <person name="Gutierrez S."/>
        </authorList>
    </citation>
    <scope>NUCLEOTIDE SEQUENCE [LARGE SCALE GENOMIC DNA]</scope>
    <source>
        <strain evidence="1 2">IBT 40837</strain>
    </source>
</reference>
<dbReference type="AlphaFoldDB" id="A0A395NPV5"/>
<dbReference type="EMBL" id="PXOA01000235">
    <property type="protein sequence ID" value="RFU78076.1"/>
    <property type="molecule type" value="Genomic_DNA"/>
</dbReference>
<protein>
    <submittedName>
        <fullName evidence="1">D-xylose 1-dehydrogenase nadp+ 2</fullName>
    </submittedName>
</protein>
<dbReference type="Proteomes" id="UP000266272">
    <property type="component" value="Unassembled WGS sequence"/>
</dbReference>
<dbReference type="OrthoDB" id="6417021at2759"/>
<name>A0A395NPV5_TRIAR</name>
<dbReference type="STRING" id="490622.A0A395NPV5"/>
<proteinExistence type="predicted"/>
<sequence>MDIGSYGISALRAVFAAEPESCLECDVKPSAPPASELCDAQYVAKLQFPNGAIGEIRGNYNTPWMQFKLPNIEILHRATVVQDSSLSAGQVKTRTRKVVFYGHMFATLYNRIDTEETYEVRNKDDSQLVKKWTEKKSRSAHTFRDIDLEQPGELYWKSYRHQLEQFIHRVKGRHGNGIWVSAEQSIAQMKAIDMVYEKSGLGARPSRERPVS</sequence>
<gene>
    <name evidence="1" type="ORF">TARUN_4137</name>
</gene>
<keyword evidence="2" id="KW-1185">Reference proteome</keyword>
<comment type="caution">
    <text evidence="1">The sequence shown here is derived from an EMBL/GenBank/DDBJ whole genome shotgun (WGS) entry which is preliminary data.</text>
</comment>
<dbReference type="Gene3D" id="3.30.360.10">
    <property type="entry name" value="Dihydrodipicolinate Reductase, domain 2"/>
    <property type="match status" value="1"/>
</dbReference>
<evidence type="ECO:0000313" key="2">
    <source>
        <dbReference type="Proteomes" id="UP000266272"/>
    </source>
</evidence>
<accession>A0A395NPV5</accession>
<organism evidence="1 2">
    <name type="scientific">Trichoderma arundinaceum</name>
    <dbReference type="NCBI Taxonomy" id="490622"/>
    <lineage>
        <taxon>Eukaryota</taxon>
        <taxon>Fungi</taxon>
        <taxon>Dikarya</taxon>
        <taxon>Ascomycota</taxon>
        <taxon>Pezizomycotina</taxon>
        <taxon>Sordariomycetes</taxon>
        <taxon>Hypocreomycetidae</taxon>
        <taxon>Hypocreales</taxon>
        <taxon>Hypocreaceae</taxon>
        <taxon>Trichoderma</taxon>
    </lineage>
</organism>